<dbReference type="EMBL" id="CP070496">
    <property type="protein sequence ID" value="QSB04079.1"/>
    <property type="molecule type" value="Genomic_DNA"/>
</dbReference>
<sequence length="153" mass="16506">MPLKERRATYHEAMALPEGHTTAGHIPAQTPPGHHPLATISECVDQIAQLASLVVHVELWNGDGSTTSWEHGSSPIETPPIEPAGLRIRIGSAAPRHWSDLRHGTVAAGILAHRLINSLRPQFPSVTRNDRTRAWPSGNAIIHLTTVEAGTPT</sequence>
<organism evidence="1 2">
    <name type="scientific">Natronoglycomyces albus</name>
    <dbReference type="NCBI Taxonomy" id="2811108"/>
    <lineage>
        <taxon>Bacteria</taxon>
        <taxon>Bacillati</taxon>
        <taxon>Actinomycetota</taxon>
        <taxon>Actinomycetes</taxon>
        <taxon>Glycomycetales</taxon>
        <taxon>Glycomycetaceae</taxon>
        <taxon>Natronoglycomyces</taxon>
    </lineage>
</organism>
<evidence type="ECO:0000313" key="1">
    <source>
        <dbReference type="EMBL" id="QSB04079.1"/>
    </source>
</evidence>
<gene>
    <name evidence="1" type="ORF">JQS30_09635</name>
</gene>
<protein>
    <submittedName>
        <fullName evidence="1">Uncharacterized protein</fullName>
    </submittedName>
</protein>
<accession>A0A895XKX9</accession>
<keyword evidence="2" id="KW-1185">Reference proteome</keyword>
<proteinExistence type="predicted"/>
<evidence type="ECO:0000313" key="2">
    <source>
        <dbReference type="Proteomes" id="UP000662939"/>
    </source>
</evidence>
<dbReference type="Proteomes" id="UP000662939">
    <property type="component" value="Chromosome"/>
</dbReference>
<name>A0A895XKX9_9ACTN</name>
<dbReference type="AlphaFoldDB" id="A0A895XKX9"/>
<dbReference type="RefSeq" id="WP_213170078.1">
    <property type="nucleotide sequence ID" value="NZ_CP070496.1"/>
</dbReference>
<dbReference type="KEGG" id="nav:JQS30_09635"/>
<reference evidence="1" key="1">
    <citation type="submission" date="2021-02" db="EMBL/GenBank/DDBJ databases">
        <title>Natronoglycomyces albus gen. nov., sp. nov, a haloalkaliphilic actinobacterium from a soda solonchak soil.</title>
        <authorList>
            <person name="Sorokin D.Y."/>
            <person name="Khijniak T.V."/>
            <person name="Zakharycheva A.P."/>
            <person name="Boueva O.V."/>
            <person name="Ariskina E.V."/>
            <person name="Hahnke R.L."/>
            <person name="Bunk B."/>
            <person name="Sproer C."/>
            <person name="Schumann P."/>
            <person name="Evtushenko L.I."/>
            <person name="Kublanov I.V."/>
        </authorList>
    </citation>
    <scope>NUCLEOTIDE SEQUENCE</scope>
    <source>
        <strain evidence="1">DSM 106290</strain>
    </source>
</reference>